<dbReference type="Pfam" id="PF14602">
    <property type="entry name" value="Hexapep_2"/>
    <property type="match status" value="1"/>
</dbReference>
<keyword evidence="3" id="KW-0012">Acyltransferase</keyword>
<dbReference type="InterPro" id="IPR011004">
    <property type="entry name" value="Trimer_LpxA-like_sf"/>
</dbReference>
<reference evidence="6 7" key="1">
    <citation type="journal article" date="2018" name="Plant J.">
        <title>Genome sequences of Chlorella sorokiniana UTEX 1602 and Micractinium conductrix SAG 241.80: implications to maltose excretion by a green alga.</title>
        <authorList>
            <person name="Arriola M.B."/>
            <person name="Velmurugan N."/>
            <person name="Zhang Y."/>
            <person name="Plunkett M.H."/>
            <person name="Hondzo H."/>
            <person name="Barney B.M."/>
        </authorList>
    </citation>
    <scope>NUCLEOTIDE SEQUENCE [LARGE SCALE GENOMIC DNA]</scope>
    <source>
        <strain evidence="7">UTEX 1602</strain>
    </source>
</reference>
<organism evidence="6 7">
    <name type="scientific">Chlorella sorokiniana</name>
    <name type="common">Freshwater green alga</name>
    <dbReference type="NCBI Taxonomy" id="3076"/>
    <lineage>
        <taxon>Eukaryota</taxon>
        <taxon>Viridiplantae</taxon>
        <taxon>Chlorophyta</taxon>
        <taxon>core chlorophytes</taxon>
        <taxon>Trebouxiophyceae</taxon>
        <taxon>Chlorellales</taxon>
        <taxon>Chlorellaceae</taxon>
        <taxon>Chlorella clade</taxon>
        <taxon>Chlorella</taxon>
    </lineage>
</organism>
<dbReference type="Gene3D" id="2.160.10.10">
    <property type="entry name" value="Hexapeptide repeat proteins"/>
    <property type="match status" value="1"/>
</dbReference>
<comment type="caution">
    <text evidence="6">The sequence shown here is derived from an EMBL/GenBank/DDBJ whole genome shotgun (WGS) entry which is preliminary data.</text>
</comment>
<dbReference type="PANTHER" id="PTHR23416:SF23">
    <property type="entry name" value="ACETYLTRANSFERASE C18B11.09C-RELATED"/>
    <property type="match status" value="1"/>
</dbReference>
<dbReference type="InterPro" id="IPR051159">
    <property type="entry name" value="Hexapeptide_acetyltransf"/>
</dbReference>
<dbReference type="InterPro" id="IPR001451">
    <property type="entry name" value="Hexapep"/>
</dbReference>
<dbReference type="OrthoDB" id="25818at2759"/>
<gene>
    <name evidence="6" type="ORF">C2E21_2802</name>
</gene>
<evidence type="ECO:0000256" key="2">
    <source>
        <dbReference type="ARBA" id="ARBA00022679"/>
    </source>
</evidence>
<evidence type="ECO:0000313" key="6">
    <source>
        <dbReference type="EMBL" id="PRW58672.1"/>
    </source>
</evidence>
<accession>A0A2P6TX85</accession>
<evidence type="ECO:0000256" key="3">
    <source>
        <dbReference type="ARBA" id="ARBA00023315"/>
    </source>
</evidence>
<dbReference type="Pfam" id="PF12464">
    <property type="entry name" value="Mac"/>
    <property type="match status" value="1"/>
</dbReference>
<sequence length="230" mass="24753">MIPPGHKPGSQAPVPEGEMSHKQRLLAGLPYSAEDPELTDDRIACRKLLHKLNVSLEYDDVEGRKAVIKQLLGSYDEDLPPFIEPPFYCDYGYNLHLGKGFYCNFNCVVLDCGPVRIGDRVLLGPNVQLYSVGHHVDPAERAGVAGLEHAKPITIGNDCWLGGSCIVMPGITIGEGSTVAAGAVVTKDVPPYTVVAGNPARVIKRLKPGEEREAGGVDGHPPQQKVARTE</sequence>
<dbReference type="EMBL" id="LHPG02000005">
    <property type="protein sequence ID" value="PRW58672.1"/>
    <property type="molecule type" value="Genomic_DNA"/>
</dbReference>
<dbReference type="AlphaFoldDB" id="A0A2P6TX85"/>
<dbReference type="GO" id="GO:0008374">
    <property type="term" value="F:O-acyltransferase activity"/>
    <property type="evidence" value="ECO:0007669"/>
    <property type="project" value="TreeGrafter"/>
</dbReference>
<feature type="region of interest" description="Disordered" evidence="4">
    <location>
        <begin position="206"/>
        <end position="230"/>
    </location>
</feature>
<dbReference type="SUPFAM" id="SSF51161">
    <property type="entry name" value="Trimeric LpxA-like enzymes"/>
    <property type="match status" value="1"/>
</dbReference>
<dbReference type="FunFam" id="2.160.10.10:FF:000025">
    <property type="entry name" value="Hexapeptide-repeat containing-acetyltransferase"/>
    <property type="match status" value="1"/>
</dbReference>
<dbReference type="SMART" id="SM01266">
    <property type="entry name" value="Mac"/>
    <property type="match status" value="1"/>
</dbReference>
<evidence type="ECO:0000256" key="4">
    <source>
        <dbReference type="SAM" id="MobiDB-lite"/>
    </source>
</evidence>
<dbReference type="GO" id="GO:0016407">
    <property type="term" value="F:acetyltransferase activity"/>
    <property type="evidence" value="ECO:0007669"/>
    <property type="project" value="InterPro"/>
</dbReference>
<feature type="domain" description="Maltose/galactoside acetyltransferase" evidence="5">
    <location>
        <begin position="22"/>
        <end position="77"/>
    </location>
</feature>
<name>A0A2P6TX85_CHLSO</name>
<proteinExistence type="inferred from homology"/>
<comment type="similarity">
    <text evidence="1">Belongs to the transferase hexapeptide repeat family.</text>
</comment>
<dbReference type="CDD" id="cd03357">
    <property type="entry name" value="LbH_MAT_GAT"/>
    <property type="match status" value="1"/>
</dbReference>
<evidence type="ECO:0000313" key="7">
    <source>
        <dbReference type="Proteomes" id="UP000239899"/>
    </source>
</evidence>
<evidence type="ECO:0000259" key="5">
    <source>
        <dbReference type="SMART" id="SM01266"/>
    </source>
</evidence>
<protein>
    <submittedName>
        <fullName evidence="6">Maltose O-acetyltransferase</fullName>
    </submittedName>
</protein>
<evidence type="ECO:0000256" key="1">
    <source>
        <dbReference type="ARBA" id="ARBA00007274"/>
    </source>
</evidence>
<dbReference type="InterPro" id="IPR024688">
    <property type="entry name" value="Mac_dom"/>
</dbReference>
<dbReference type="STRING" id="3076.A0A2P6TX85"/>
<dbReference type="Proteomes" id="UP000239899">
    <property type="component" value="Unassembled WGS sequence"/>
</dbReference>
<dbReference type="PANTHER" id="PTHR23416">
    <property type="entry name" value="SIALIC ACID SYNTHASE-RELATED"/>
    <property type="match status" value="1"/>
</dbReference>
<keyword evidence="2" id="KW-0808">Transferase</keyword>
<keyword evidence="7" id="KW-1185">Reference proteome</keyword>